<dbReference type="CDD" id="cd17039">
    <property type="entry name" value="Ubl_ubiquitin_like"/>
    <property type="match status" value="1"/>
</dbReference>
<name>A2EAN2_TRIV3</name>
<dbReference type="Pfam" id="PF00240">
    <property type="entry name" value="ubiquitin"/>
    <property type="match status" value="1"/>
</dbReference>
<dbReference type="GO" id="GO:0005829">
    <property type="term" value="C:cytosol"/>
    <property type="evidence" value="ECO:0000318"/>
    <property type="project" value="GO_Central"/>
</dbReference>
<dbReference type="GO" id="GO:0006511">
    <property type="term" value="P:ubiquitin-dependent protein catabolic process"/>
    <property type="evidence" value="ECO:0000318"/>
    <property type="project" value="GO_Central"/>
</dbReference>
<proteinExistence type="predicted"/>
<dbReference type="SUPFAM" id="SSF54236">
    <property type="entry name" value="Ubiquitin-like"/>
    <property type="match status" value="1"/>
</dbReference>
<gene>
    <name evidence="2" type="ORF">TVAG_046570</name>
</gene>
<sequence>MQAYIIKFNMNLEFYVPFEAPLTVGEVKDEMFLQLEIPSNKMILIYNGQILKDKVLLSDLGVKDGSILFLQVPRYENIFLQSPKRMLNEVLSIFQSINIIPDESLLDAIQTIKKYIESPILKAFSKVLPEITEIFEEIENYIQEIECPYDDSVIETISRIHDNSFYNSEFFESDCGAVMKLESNEVSLYETKCQCKLEPQEDIEISDLSLSDEEEPTNLNYTPCISTAPLPLYDPDACKYSSIF</sequence>
<evidence type="ECO:0000313" key="3">
    <source>
        <dbReference type="Proteomes" id="UP000001542"/>
    </source>
</evidence>
<dbReference type="FunFam" id="3.10.20.90:FF:000448">
    <property type="entry name" value="Ubiquitin family protein"/>
    <property type="match status" value="1"/>
</dbReference>
<reference evidence="2" key="1">
    <citation type="submission" date="2006-10" db="EMBL/GenBank/DDBJ databases">
        <authorList>
            <person name="Amadeo P."/>
            <person name="Zhao Q."/>
            <person name="Wortman J."/>
            <person name="Fraser-Liggett C."/>
            <person name="Carlton J."/>
        </authorList>
    </citation>
    <scope>NUCLEOTIDE SEQUENCE</scope>
    <source>
        <strain evidence="2">G3</strain>
    </source>
</reference>
<dbReference type="EMBL" id="DS113341">
    <property type="protein sequence ID" value="EAY10235.1"/>
    <property type="molecule type" value="Genomic_DNA"/>
</dbReference>
<dbReference type="VEuPathDB" id="TrichDB:TVAG_046570"/>
<feature type="domain" description="Ubiquitin-like" evidence="1">
    <location>
        <begin position="1"/>
        <end position="72"/>
    </location>
</feature>
<dbReference type="SMR" id="A2EAN2"/>
<dbReference type="Gene3D" id="3.10.20.90">
    <property type="entry name" value="Phosphatidylinositol 3-kinase Catalytic Subunit, Chain A, domain 1"/>
    <property type="match status" value="1"/>
</dbReference>
<organism evidence="2 3">
    <name type="scientific">Trichomonas vaginalis (strain ATCC PRA-98 / G3)</name>
    <dbReference type="NCBI Taxonomy" id="412133"/>
    <lineage>
        <taxon>Eukaryota</taxon>
        <taxon>Metamonada</taxon>
        <taxon>Parabasalia</taxon>
        <taxon>Trichomonadida</taxon>
        <taxon>Trichomonadidae</taxon>
        <taxon>Trichomonas</taxon>
    </lineage>
</organism>
<evidence type="ECO:0000313" key="2">
    <source>
        <dbReference type="EMBL" id="EAY10235.1"/>
    </source>
</evidence>
<dbReference type="AlphaFoldDB" id="A2EAN2"/>
<dbReference type="OrthoDB" id="6283019at2759"/>
<dbReference type="Proteomes" id="UP000001542">
    <property type="component" value="Unassembled WGS sequence"/>
</dbReference>
<accession>A2EAN2</accession>
<dbReference type="RefSeq" id="XP_001322458.1">
    <property type="nucleotide sequence ID" value="XM_001322423.1"/>
</dbReference>
<dbReference type="GO" id="GO:0031593">
    <property type="term" value="F:polyubiquitin modification-dependent protein binding"/>
    <property type="evidence" value="ECO:0000318"/>
    <property type="project" value="GO_Central"/>
</dbReference>
<dbReference type="VEuPathDB" id="TrichDB:TVAGG3_0958290"/>
<dbReference type="PANTHER" id="PTHR10677">
    <property type="entry name" value="UBIQUILIN"/>
    <property type="match status" value="1"/>
</dbReference>
<dbReference type="InterPro" id="IPR000626">
    <property type="entry name" value="Ubiquitin-like_dom"/>
</dbReference>
<dbReference type="InParanoid" id="A2EAN2"/>
<protein>
    <submittedName>
        <fullName evidence="2">Ubiquitin family protein</fullName>
    </submittedName>
</protein>
<reference evidence="2" key="2">
    <citation type="journal article" date="2007" name="Science">
        <title>Draft genome sequence of the sexually transmitted pathogen Trichomonas vaginalis.</title>
        <authorList>
            <person name="Carlton J.M."/>
            <person name="Hirt R.P."/>
            <person name="Silva J.C."/>
            <person name="Delcher A.L."/>
            <person name="Schatz M."/>
            <person name="Zhao Q."/>
            <person name="Wortman J.R."/>
            <person name="Bidwell S.L."/>
            <person name="Alsmark U.C.M."/>
            <person name="Besteiro S."/>
            <person name="Sicheritz-Ponten T."/>
            <person name="Noel C.J."/>
            <person name="Dacks J.B."/>
            <person name="Foster P.G."/>
            <person name="Simillion C."/>
            <person name="Van de Peer Y."/>
            <person name="Miranda-Saavedra D."/>
            <person name="Barton G.J."/>
            <person name="Westrop G.D."/>
            <person name="Mueller S."/>
            <person name="Dessi D."/>
            <person name="Fiori P.L."/>
            <person name="Ren Q."/>
            <person name="Paulsen I."/>
            <person name="Zhang H."/>
            <person name="Bastida-Corcuera F.D."/>
            <person name="Simoes-Barbosa A."/>
            <person name="Brown M.T."/>
            <person name="Hayes R.D."/>
            <person name="Mukherjee M."/>
            <person name="Okumura C.Y."/>
            <person name="Schneider R."/>
            <person name="Smith A.J."/>
            <person name="Vanacova S."/>
            <person name="Villalvazo M."/>
            <person name="Haas B.J."/>
            <person name="Pertea M."/>
            <person name="Feldblyum T.V."/>
            <person name="Utterback T.R."/>
            <person name="Shu C.L."/>
            <person name="Osoegawa K."/>
            <person name="de Jong P.J."/>
            <person name="Hrdy I."/>
            <person name="Horvathova L."/>
            <person name="Zubacova Z."/>
            <person name="Dolezal P."/>
            <person name="Malik S.B."/>
            <person name="Logsdon J.M. Jr."/>
            <person name="Henze K."/>
            <person name="Gupta A."/>
            <person name="Wang C.C."/>
            <person name="Dunne R.L."/>
            <person name="Upcroft J.A."/>
            <person name="Upcroft P."/>
            <person name="White O."/>
            <person name="Salzberg S.L."/>
            <person name="Tang P."/>
            <person name="Chiu C.-H."/>
            <person name="Lee Y.-S."/>
            <person name="Embley T.M."/>
            <person name="Coombs G.H."/>
            <person name="Mottram J.C."/>
            <person name="Tachezy J."/>
            <person name="Fraser-Liggett C.M."/>
            <person name="Johnson P.J."/>
        </authorList>
    </citation>
    <scope>NUCLEOTIDE SEQUENCE [LARGE SCALE GENOMIC DNA]</scope>
    <source>
        <strain evidence="2">G3</strain>
    </source>
</reference>
<dbReference type="PROSITE" id="PS50053">
    <property type="entry name" value="UBIQUITIN_2"/>
    <property type="match status" value="1"/>
</dbReference>
<dbReference type="KEGG" id="tva:4768171"/>
<evidence type="ECO:0000259" key="1">
    <source>
        <dbReference type="PROSITE" id="PS50053"/>
    </source>
</evidence>
<keyword evidence="3" id="KW-1185">Reference proteome</keyword>
<dbReference type="SMART" id="SM00213">
    <property type="entry name" value="UBQ"/>
    <property type="match status" value="1"/>
</dbReference>
<dbReference type="PANTHER" id="PTHR10677:SF3">
    <property type="entry name" value="FI07626P-RELATED"/>
    <property type="match status" value="1"/>
</dbReference>
<dbReference type="InterPro" id="IPR015496">
    <property type="entry name" value="Ubiquilin"/>
</dbReference>
<dbReference type="InterPro" id="IPR029071">
    <property type="entry name" value="Ubiquitin-like_domsf"/>
</dbReference>